<feature type="domain" description="Grh/CP2 DB" evidence="7">
    <location>
        <begin position="1"/>
        <end position="225"/>
    </location>
</feature>
<dbReference type="Pfam" id="PF25416">
    <property type="entry name" value="GRHL1_C"/>
    <property type="match status" value="1"/>
</dbReference>
<dbReference type="GO" id="GO:0000978">
    <property type="term" value="F:RNA polymerase II cis-regulatory region sequence-specific DNA binding"/>
    <property type="evidence" value="ECO:0007669"/>
    <property type="project" value="TreeGrafter"/>
</dbReference>
<dbReference type="InterPro" id="IPR057520">
    <property type="entry name" value="GRHL1/CP2_C"/>
</dbReference>
<dbReference type="GO" id="GO:0005634">
    <property type="term" value="C:nucleus"/>
    <property type="evidence" value="ECO:0007669"/>
    <property type="project" value="UniProtKB-SubCell"/>
</dbReference>
<evidence type="ECO:0000256" key="4">
    <source>
        <dbReference type="ARBA" id="ARBA00023163"/>
    </source>
</evidence>
<reference evidence="8" key="1">
    <citation type="journal article" date="2010" name="Science">
        <title>Plasticity of animal genome architecture unmasked by rapid evolution of a pelagic tunicate.</title>
        <authorList>
            <person name="Denoeud F."/>
            <person name="Henriet S."/>
            <person name="Mungpakdee S."/>
            <person name="Aury J.M."/>
            <person name="Da Silva C."/>
            <person name="Brinkmann H."/>
            <person name="Mikhaleva J."/>
            <person name="Olsen L.C."/>
            <person name="Jubin C."/>
            <person name="Canestro C."/>
            <person name="Bouquet J.M."/>
            <person name="Danks G."/>
            <person name="Poulain J."/>
            <person name="Campsteijn C."/>
            <person name="Adamski M."/>
            <person name="Cross I."/>
            <person name="Yadetie F."/>
            <person name="Muffato M."/>
            <person name="Louis A."/>
            <person name="Butcher S."/>
            <person name="Tsagkogeorga G."/>
            <person name="Konrad A."/>
            <person name="Singh S."/>
            <person name="Jensen M.F."/>
            <person name="Cong E.H."/>
            <person name="Eikeseth-Otteraa H."/>
            <person name="Noel B."/>
            <person name="Anthouard V."/>
            <person name="Porcel B.M."/>
            <person name="Kachouri-Lafond R."/>
            <person name="Nishino A."/>
            <person name="Ugolini M."/>
            <person name="Chourrout P."/>
            <person name="Nishida H."/>
            <person name="Aasland R."/>
            <person name="Huzurbazar S."/>
            <person name="Westhof E."/>
            <person name="Delsuc F."/>
            <person name="Lehrach H."/>
            <person name="Reinhardt R."/>
            <person name="Weissenbach J."/>
            <person name="Roy S.W."/>
            <person name="Artiguenave F."/>
            <person name="Postlethwait J.H."/>
            <person name="Manak J.R."/>
            <person name="Thompson E.M."/>
            <person name="Jaillon O."/>
            <person name="Du Pasquier L."/>
            <person name="Boudinot P."/>
            <person name="Liberles D.A."/>
            <person name="Volff J.N."/>
            <person name="Philippe H."/>
            <person name="Lenhard B."/>
            <person name="Roest Crollius H."/>
            <person name="Wincker P."/>
            <person name="Chourrout D."/>
        </authorList>
    </citation>
    <scope>NUCLEOTIDE SEQUENCE [LARGE SCALE GENOMIC DNA]</scope>
</reference>
<accession>E4YNQ1</accession>
<evidence type="ECO:0000256" key="5">
    <source>
        <dbReference type="ARBA" id="ARBA00023242"/>
    </source>
</evidence>
<keyword evidence="2" id="KW-0805">Transcription regulation</keyword>
<dbReference type="PROSITE" id="PS51968">
    <property type="entry name" value="GRH_CP2_DB"/>
    <property type="match status" value="1"/>
</dbReference>
<organism evidence="8">
    <name type="scientific">Oikopleura dioica</name>
    <name type="common">Tunicate</name>
    <dbReference type="NCBI Taxonomy" id="34765"/>
    <lineage>
        <taxon>Eukaryota</taxon>
        <taxon>Metazoa</taxon>
        <taxon>Chordata</taxon>
        <taxon>Tunicata</taxon>
        <taxon>Appendicularia</taxon>
        <taxon>Copelata</taxon>
        <taxon>Oikopleuridae</taxon>
        <taxon>Oikopleura</taxon>
    </lineage>
</organism>
<name>E4YNQ1_OIKDI</name>
<evidence type="ECO:0000256" key="6">
    <source>
        <dbReference type="PROSITE-ProRule" id="PRU01313"/>
    </source>
</evidence>
<proteinExistence type="predicted"/>
<evidence type="ECO:0000313" key="8">
    <source>
        <dbReference type="EMBL" id="CBY37099.1"/>
    </source>
</evidence>
<sequence>MTCSLIASSRAAQKELTFYFQICLLQLSPQFYAISLREVGATAWKFRNSKVKTVVSVIFGDGKPEEEQLRHWKYWHGRQHTAKQRVIDIADYKESSMISDINEFSHNAISFTWDVNDIAKIFVSVNCLSTDFSAQKGIKGLPLLLQIDTYTDMRRNSKPAHRATVQLKVFCDKGAERKIRDEERKALRKKGGSGGAQPKPQFQLPVQNPLGIVMPGQQANVSRQVNFREQVSQLRLARLWSYLKDPKFDYFSENDNSRFSSLIAFFFLNSIFKFSFYISDDAAKLEAKRNQAECFDALMLSQSNLAGLTEAIVQKYKIRGDTISRIYKKSKKGVLVNMDDIIIRHYSNEDTFIITFEEKGGKTKIVLTEV</sequence>
<dbReference type="Pfam" id="PF04516">
    <property type="entry name" value="CP2"/>
    <property type="match status" value="1"/>
</dbReference>
<evidence type="ECO:0000256" key="1">
    <source>
        <dbReference type="ARBA" id="ARBA00004123"/>
    </source>
</evidence>
<dbReference type="GO" id="GO:0001228">
    <property type="term" value="F:DNA-binding transcription activator activity, RNA polymerase II-specific"/>
    <property type="evidence" value="ECO:0007669"/>
    <property type="project" value="TreeGrafter"/>
</dbReference>
<evidence type="ECO:0000256" key="3">
    <source>
        <dbReference type="ARBA" id="ARBA00023125"/>
    </source>
</evidence>
<dbReference type="Proteomes" id="UP000011014">
    <property type="component" value="Unassembled WGS sequence"/>
</dbReference>
<dbReference type="EMBL" id="FN654898">
    <property type="protein sequence ID" value="CBY37099.1"/>
    <property type="molecule type" value="Genomic_DNA"/>
</dbReference>
<protein>
    <recommendedName>
        <fullName evidence="7">Grh/CP2 DB domain-containing protein</fullName>
    </recommendedName>
</protein>
<comment type="subcellular location">
    <subcellularLocation>
        <location evidence="1 6">Nucleus</location>
    </subcellularLocation>
</comment>
<gene>
    <name evidence="8" type="ORF">GSOID_T00030169001</name>
</gene>
<dbReference type="PANTHER" id="PTHR11037">
    <property type="entry name" value="TRANSCRIPTION FACTOR CP2"/>
    <property type="match status" value="1"/>
</dbReference>
<keyword evidence="4" id="KW-0804">Transcription</keyword>
<keyword evidence="3 6" id="KW-0238">DNA-binding</keyword>
<evidence type="ECO:0000256" key="2">
    <source>
        <dbReference type="ARBA" id="ARBA00023015"/>
    </source>
</evidence>
<dbReference type="InterPro" id="IPR040167">
    <property type="entry name" value="TF_CP2-like"/>
</dbReference>
<evidence type="ECO:0000259" key="7">
    <source>
        <dbReference type="PROSITE" id="PS51968"/>
    </source>
</evidence>
<keyword evidence="5 6" id="KW-0539">Nucleus</keyword>
<dbReference type="PANTHER" id="PTHR11037:SF20">
    <property type="entry name" value="PROTEIN GRAINYHEAD"/>
    <property type="match status" value="1"/>
</dbReference>
<dbReference type="AlphaFoldDB" id="E4YNQ1"/>
<dbReference type="InterPro" id="IPR007604">
    <property type="entry name" value="CP2"/>
</dbReference>